<gene>
    <name evidence="1" type="ORF">Tci_871062</name>
</gene>
<organism evidence="1">
    <name type="scientific">Tanacetum cinerariifolium</name>
    <name type="common">Dalmatian daisy</name>
    <name type="synonym">Chrysanthemum cinerariifolium</name>
    <dbReference type="NCBI Taxonomy" id="118510"/>
    <lineage>
        <taxon>Eukaryota</taxon>
        <taxon>Viridiplantae</taxon>
        <taxon>Streptophyta</taxon>
        <taxon>Embryophyta</taxon>
        <taxon>Tracheophyta</taxon>
        <taxon>Spermatophyta</taxon>
        <taxon>Magnoliopsida</taxon>
        <taxon>eudicotyledons</taxon>
        <taxon>Gunneridae</taxon>
        <taxon>Pentapetalae</taxon>
        <taxon>asterids</taxon>
        <taxon>campanulids</taxon>
        <taxon>Asterales</taxon>
        <taxon>Asteraceae</taxon>
        <taxon>Asteroideae</taxon>
        <taxon>Anthemideae</taxon>
        <taxon>Anthemidinae</taxon>
        <taxon>Tanacetum</taxon>
    </lineage>
</organism>
<feature type="non-terminal residue" evidence="1">
    <location>
        <position position="175"/>
    </location>
</feature>
<protein>
    <submittedName>
        <fullName evidence="1">Uncharacterized protein</fullName>
    </submittedName>
</protein>
<sequence>QHGFTLGERMRLLHRLTKRTECFGGLGEQLTDELPVAALTTDRQQHFSCRIHVLQAQVRVEQNRGSGQPLKTVLSEKRQEAALLFRRLVLDRAFGARAVIFGLAGLSEALLREGYPHHVERLIGRPFRHPAELVNDLDRQLMRTAINVGQWKHRAASGFAVHLAVQQQAIGVAGL</sequence>
<dbReference type="EMBL" id="BKCJ011176136">
    <property type="protein sequence ID" value="GFC99092.1"/>
    <property type="molecule type" value="Genomic_DNA"/>
</dbReference>
<evidence type="ECO:0000313" key="1">
    <source>
        <dbReference type="EMBL" id="GFC99092.1"/>
    </source>
</evidence>
<feature type="non-terminal residue" evidence="1">
    <location>
        <position position="1"/>
    </location>
</feature>
<reference evidence="1" key="1">
    <citation type="journal article" date="2019" name="Sci. Rep.">
        <title>Draft genome of Tanacetum cinerariifolium, the natural source of mosquito coil.</title>
        <authorList>
            <person name="Yamashiro T."/>
            <person name="Shiraishi A."/>
            <person name="Satake H."/>
            <person name="Nakayama K."/>
        </authorList>
    </citation>
    <scope>NUCLEOTIDE SEQUENCE</scope>
</reference>
<dbReference type="AlphaFoldDB" id="A0A699SNM8"/>
<proteinExistence type="predicted"/>
<accession>A0A699SNM8</accession>
<name>A0A699SNM8_TANCI</name>
<comment type="caution">
    <text evidence="1">The sequence shown here is derived from an EMBL/GenBank/DDBJ whole genome shotgun (WGS) entry which is preliminary data.</text>
</comment>